<dbReference type="Proteomes" id="UP001060164">
    <property type="component" value="Chromosome"/>
</dbReference>
<dbReference type="InterPro" id="IPR035587">
    <property type="entry name" value="DUS-like_FMN-bd"/>
</dbReference>
<dbReference type="InterPro" id="IPR013785">
    <property type="entry name" value="Aldolase_TIM"/>
</dbReference>
<comment type="function">
    <text evidence="7">Catalyzes the synthesis of 5,6-dihydrouridine (D), a modified base found in the D-loop of most tRNAs, via the reduction of the C5-C6 double bond in target uridines.</text>
</comment>
<keyword evidence="2 7" id="KW-0285">Flavoprotein</keyword>
<dbReference type="PANTHER" id="PTHR45846:SF1">
    <property type="entry name" value="TRNA-DIHYDROURIDINE(47) SYNTHASE [NAD(P)(+)]-LIKE"/>
    <property type="match status" value="1"/>
</dbReference>
<keyword evidence="3 7" id="KW-0288">FMN</keyword>
<keyword evidence="5" id="KW-0521">NADP</keyword>
<dbReference type="SUPFAM" id="SSF51395">
    <property type="entry name" value="FMN-linked oxidoreductases"/>
    <property type="match status" value="1"/>
</dbReference>
<evidence type="ECO:0000256" key="5">
    <source>
        <dbReference type="ARBA" id="ARBA00022857"/>
    </source>
</evidence>
<dbReference type="InterPro" id="IPR018517">
    <property type="entry name" value="tRNA_hU_synthase_CS"/>
</dbReference>
<dbReference type="EC" id="1.3.1.-" evidence="7"/>
<dbReference type="PANTHER" id="PTHR45846">
    <property type="entry name" value="TRNA-DIHYDROURIDINE(47) SYNTHASE [NAD(P)(+)]-LIKE"/>
    <property type="match status" value="1"/>
</dbReference>
<reference evidence="9" key="1">
    <citation type="journal article" date="2022" name="Cell">
        <title>Design, construction, and in vivo augmentation of a complex gut microbiome.</title>
        <authorList>
            <person name="Cheng A.G."/>
            <person name="Ho P.Y."/>
            <person name="Aranda-Diaz A."/>
            <person name="Jain S."/>
            <person name="Yu F.B."/>
            <person name="Meng X."/>
            <person name="Wang M."/>
            <person name="Iakiviak M."/>
            <person name="Nagashima K."/>
            <person name="Zhao A."/>
            <person name="Murugkar P."/>
            <person name="Patil A."/>
            <person name="Atabakhsh K."/>
            <person name="Weakley A."/>
            <person name="Yan J."/>
            <person name="Brumbaugh A.R."/>
            <person name="Higginbottom S."/>
            <person name="Dimas A."/>
            <person name="Shiver A.L."/>
            <person name="Deutschbauer A."/>
            <person name="Neff N."/>
            <person name="Sonnenburg J.L."/>
            <person name="Huang K.C."/>
            <person name="Fischbach M.A."/>
        </authorList>
    </citation>
    <scope>NUCLEOTIDE SEQUENCE</scope>
    <source>
        <strain evidence="9">DSM 19829</strain>
    </source>
</reference>
<organism evidence="9 10">
    <name type="scientific">Ruminococcus gauvreauii</name>
    <dbReference type="NCBI Taxonomy" id="438033"/>
    <lineage>
        <taxon>Bacteria</taxon>
        <taxon>Bacillati</taxon>
        <taxon>Bacillota</taxon>
        <taxon>Clostridia</taxon>
        <taxon>Eubacteriales</taxon>
        <taxon>Oscillospiraceae</taxon>
        <taxon>Ruminococcus</taxon>
    </lineage>
</organism>
<dbReference type="PIRSF" id="PIRSF006621">
    <property type="entry name" value="Dus"/>
    <property type="match status" value="1"/>
</dbReference>
<feature type="domain" description="DUS-like FMN-binding" evidence="8">
    <location>
        <begin position="5"/>
        <end position="302"/>
    </location>
</feature>
<comment type="similarity">
    <text evidence="7">Belongs to the dus family.</text>
</comment>
<evidence type="ECO:0000259" key="8">
    <source>
        <dbReference type="Pfam" id="PF01207"/>
    </source>
</evidence>
<dbReference type="InterPro" id="IPR001269">
    <property type="entry name" value="DUS_fam"/>
</dbReference>
<protein>
    <recommendedName>
        <fullName evidence="7">tRNA-dihydrouridine synthase</fullName>
        <ecNumber evidence="7">1.3.1.-</ecNumber>
    </recommendedName>
</protein>
<evidence type="ECO:0000256" key="1">
    <source>
        <dbReference type="ARBA" id="ARBA00001917"/>
    </source>
</evidence>
<dbReference type="RefSeq" id="WP_028527675.1">
    <property type="nucleotide sequence ID" value="NZ_CABLBR010000004.1"/>
</dbReference>
<sequence length="308" mass="36075">MKFYLAPMEGLTTYIYRTAYHRYFHPMDKYFTPFIVPHINKDFNTREKNEILPEHNRGQNLIPQILTNNAEDFLRTADSLRKFGYEEVNLNLGCPSKTVVSKGRGSGFLTKTQELDQFLDRIFSGTDMRISVKTRIGKDSPEEFYELIKIYNKYPLTELIVHPRTQQDFYKNMPNLEIFSDAVELCACPLCYNGNIFTRKDYENFTGHFPAVKALMAGRGILSNPGLLNDIVDKTPVDFDTVRAFHDELYVNYKGIFSGDRNVLFKMKELWTYMIQLFPESEKYAKKIRKSERLWQYEQAVSDLFSLT</sequence>
<keyword evidence="4 7" id="KW-0819">tRNA processing</keyword>
<proteinExistence type="inferred from homology"/>
<keyword evidence="6 7" id="KW-0560">Oxidoreductase</keyword>
<name>A0ABY5VLY6_9FIRM</name>
<gene>
    <name evidence="9" type="ORF">NQ502_09260</name>
</gene>
<keyword evidence="10" id="KW-1185">Reference proteome</keyword>
<evidence type="ECO:0000256" key="7">
    <source>
        <dbReference type="PIRNR" id="PIRNR006621"/>
    </source>
</evidence>
<comment type="cofactor">
    <cofactor evidence="1 7">
        <name>FMN</name>
        <dbReference type="ChEBI" id="CHEBI:58210"/>
    </cofactor>
</comment>
<dbReference type="Pfam" id="PF01207">
    <property type="entry name" value="Dus"/>
    <property type="match status" value="1"/>
</dbReference>
<evidence type="ECO:0000313" key="10">
    <source>
        <dbReference type="Proteomes" id="UP001060164"/>
    </source>
</evidence>
<evidence type="ECO:0000256" key="4">
    <source>
        <dbReference type="ARBA" id="ARBA00022694"/>
    </source>
</evidence>
<evidence type="ECO:0000313" key="9">
    <source>
        <dbReference type="EMBL" id="UWP61189.1"/>
    </source>
</evidence>
<dbReference type="Gene3D" id="3.20.20.70">
    <property type="entry name" value="Aldolase class I"/>
    <property type="match status" value="1"/>
</dbReference>
<dbReference type="PROSITE" id="PS01136">
    <property type="entry name" value="UPF0034"/>
    <property type="match status" value="1"/>
</dbReference>
<accession>A0ABY5VLY6</accession>
<dbReference type="CDD" id="cd02801">
    <property type="entry name" value="DUS_like_FMN"/>
    <property type="match status" value="1"/>
</dbReference>
<evidence type="ECO:0000256" key="3">
    <source>
        <dbReference type="ARBA" id="ARBA00022643"/>
    </source>
</evidence>
<evidence type="ECO:0000256" key="6">
    <source>
        <dbReference type="ARBA" id="ARBA00023002"/>
    </source>
</evidence>
<evidence type="ECO:0000256" key="2">
    <source>
        <dbReference type="ARBA" id="ARBA00022630"/>
    </source>
</evidence>
<dbReference type="EMBL" id="CP102290">
    <property type="protein sequence ID" value="UWP61189.1"/>
    <property type="molecule type" value="Genomic_DNA"/>
</dbReference>